<dbReference type="PROSITE" id="PS50035">
    <property type="entry name" value="PLD"/>
    <property type="match status" value="2"/>
</dbReference>
<evidence type="ECO:0000259" key="3">
    <source>
        <dbReference type="PROSITE" id="PS50035"/>
    </source>
</evidence>
<dbReference type="InterPro" id="IPR001736">
    <property type="entry name" value="PLipase_D/transphosphatidylase"/>
</dbReference>
<comment type="similarity">
    <text evidence="1">Belongs to the phospholipase D family.</text>
</comment>
<dbReference type="SUPFAM" id="SSF56024">
    <property type="entry name" value="Phospholipase D/nuclease"/>
    <property type="match status" value="2"/>
</dbReference>
<dbReference type="Proteomes" id="UP001627154">
    <property type="component" value="Unassembled WGS sequence"/>
</dbReference>
<dbReference type="Gene3D" id="3.30.870.10">
    <property type="entry name" value="Endonuclease Chain A"/>
    <property type="match status" value="2"/>
</dbReference>
<keyword evidence="2" id="KW-0472">Membrane</keyword>
<evidence type="ECO:0000256" key="1">
    <source>
        <dbReference type="ARBA" id="ARBA00008664"/>
    </source>
</evidence>
<sequence>MTVYVINNEKTEDEKKKKDITVTENARLDVSTPSYDDDLDIWDQSGFMLRNDFDDPLNHGRWGGQEWCRPSCIPITFILVLIVLVVLLPLLDHAPEKSSLNATYLANESVMSQRMSDCRLGLVESIPIGLAYPNGSAEHPTTFATWMDLIGMARNSVEIASLYWTMNREDIYPDDSAYEGEAVLKALLEAGRDRGIALRIAQNVPSELSPNINTEYLAKKANAVVRSLNFAALIGGGVLHTKLWLIDRTHVYLGSANMDWRSLTQVKELGIVAYNCSCIANDLAKIFDVYWKLGEDGKVPATWPKALSTRINMENPMAFVLNGNKYRTFFASSPPPFSPEGRTGDIDAILRCIERAEKFIYVAVMDYFPLTLYTPKRKYWPVIDDALRAAAIERKVEIRLLINKGRYSAASEDYFLKALEDLTNSFSNVKIEVRRFTVPTNASFDKIPYSRIYHNKFMVTETTAYIGTSNWSGDYFTTTAGIGVIFEDADPRNDNSIRDQLEAVFVRDWTSDYAHPLNASCENLLIPKKTLLRSQIVPPLQHQQSESNY</sequence>
<accession>A0ABD2XEA7</accession>
<dbReference type="CDD" id="cd09106">
    <property type="entry name" value="PLDc_vPLD3_4_5_like_1"/>
    <property type="match status" value="1"/>
</dbReference>
<dbReference type="AlphaFoldDB" id="A0ABD2XEA7"/>
<feature type="domain" description="PLD phosphodiesterase" evidence="3">
    <location>
        <begin position="235"/>
        <end position="262"/>
    </location>
</feature>
<keyword evidence="5" id="KW-1185">Reference proteome</keyword>
<comment type="caution">
    <text evidence="4">The sequence shown here is derived from an EMBL/GenBank/DDBJ whole genome shotgun (WGS) entry which is preliminary data.</text>
</comment>
<protein>
    <recommendedName>
        <fullName evidence="3">PLD phosphodiesterase domain-containing protein</fullName>
    </recommendedName>
</protein>
<proteinExistence type="inferred from homology"/>
<dbReference type="PANTHER" id="PTHR10185">
    <property type="entry name" value="PHOSPHOLIPASE D - RELATED"/>
    <property type="match status" value="1"/>
</dbReference>
<organism evidence="4 5">
    <name type="scientific">Trichogramma kaykai</name>
    <dbReference type="NCBI Taxonomy" id="54128"/>
    <lineage>
        <taxon>Eukaryota</taxon>
        <taxon>Metazoa</taxon>
        <taxon>Ecdysozoa</taxon>
        <taxon>Arthropoda</taxon>
        <taxon>Hexapoda</taxon>
        <taxon>Insecta</taxon>
        <taxon>Pterygota</taxon>
        <taxon>Neoptera</taxon>
        <taxon>Endopterygota</taxon>
        <taxon>Hymenoptera</taxon>
        <taxon>Apocrita</taxon>
        <taxon>Proctotrupomorpha</taxon>
        <taxon>Chalcidoidea</taxon>
        <taxon>Trichogrammatidae</taxon>
        <taxon>Trichogramma</taxon>
    </lineage>
</organism>
<dbReference type="CDD" id="cd09107">
    <property type="entry name" value="PLDc_vPLD3_4_5_like_2"/>
    <property type="match status" value="1"/>
</dbReference>
<keyword evidence="2" id="KW-0812">Transmembrane</keyword>
<dbReference type="Pfam" id="PF13918">
    <property type="entry name" value="PLDc_3"/>
    <property type="match status" value="1"/>
</dbReference>
<reference evidence="4 5" key="1">
    <citation type="journal article" date="2024" name="bioRxiv">
        <title>A reference genome for Trichogramma kaykai: A tiny desert-dwelling parasitoid wasp with competing sex-ratio distorters.</title>
        <authorList>
            <person name="Culotta J."/>
            <person name="Lindsey A.R."/>
        </authorList>
    </citation>
    <scope>NUCLEOTIDE SEQUENCE [LARGE SCALE GENOMIC DNA]</scope>
    <source>
        <strain evidence="4 5">KSX58</strain>
    </source>
</reference>
<dbReference type="InterPro" id="IPR032803">
    <property type="entry name" value="PLDc_3"/>
</dbReference>
<feature type="domain" description="PLD phosphodiesterase" evidence="3">
    <location>
        <begin position="449"/>
        <end position="475"/>
    </location>
</feature>
<keyword evidence="2" id="KW-1133">Transmembrane helix</keyword>
<dbReference type="SMART" id="SM00155">
    <property type="entry name" value="PLDc"/>
    <property type="match status" value="2"/>
</dbReference>
<name>A0ABD2XEA7_9HYME</name>
<dbReference type="EMBL" id="JBJJXI010000030">
    <property type="protein sequence ID" value="KAL3403428.1"/>
    <property type="molecule type" value="Genomic_DNA"/>
</dbReference>
<evidence type="ECO:0000313" key="4">
    <source>
        <dbReference type="EMBL" id="KAL3403428.1"/>
    </source>
</evidence>
<dbReference type="InterPro" id="IPR050874">
    <property type="entry name" value="Diverse_PLD-related"/>
</dbReference>
<gene>
    <name evidence="4" type="ORF">TKK_003711</name>
</gene>
<dbReference type="PANTHER" id="PTHR10185:SF17">
    <property type="entry name" value="GM01519P-RELATED"/>
    <property type="match status" value="1"/>
</dbReference>
<evidence type="ECO:0000313" key="5">
    <source>
        <dbReference type="Proteomes" id="UP001627154"/>
    </source>
</evidence>
<evidence type="ECO:0000256" key="2">
    <source>
        <dbReference type="SAM" id="Phobius"/>
    </source>
</evidence>
<feature type="transmembrane region" description="Helical" evidence="2">
    <location>
        <begin position="71"/>
        <end position="91"/>
    </location>
</feature>